<accession>A0A6V7TK50</accession>
<evidence type="ECO:0000313" key="2">
    <source>
        <dbReference type="Proteomes" id="UP000580250"/>
    </source>
</evidence>
<sequence>MVLLNLRRYSLQAQTTKCTTNTSYYITQIFYSRTTCLLLALSTSLSTKWPNLKDITKRREWK</sequence>
<evidence type="ECO:0000313" key="1">
    <source>
        <dbReference type="EMBL" id="CAD2123573.1"/>
    </source>
</evidence>
<reference evidence="1 2" key="1">
    <citation type="submission" date="2020-08" db="EMBL/GenBank/DDBJ databases">
        <authorList>
            <person name="Koutsovoulos G."/>
            <person name="Danchin GJ E."/>
        </authorList>
    </citation>
    <scope>NUCLEOTIDE SEQUENCE [LARGE SCALE GENOMIC DNA]</scope>
</reference>
<name>A0A6V7TK50_MELEN</name>
<gene>
    <name evidence="1" type="ORF">MENT_LOCUS506</name>
</gene>
<protein>
    <submittedName>
        <fullName evidence="1">Uncharacterized protein</fullName>
    </submittedName>
</protein>
<dbReference type="Proteomes" id="UP000580250">
    <property type="component" value="Unassembled WGS sequence"/>
</dbReference>
<proteinExistence type="predicted"/>
<dbReference type="AlphaFoldDB" id="A0A6V7TK50"/>
<organism evidence="1 2">
    <name type="scientific">Meloidogyne enterolobii</name>
    <name type="common">Root-knot nematode worm</name>
    <name type="synonym">Meloidogyne mayaguensis</name>
    <dbReference type="NCBI Taxonomy" id="390850"/>
    <lineage>
        <taxon>Eukaryota</taxon>
        <taxon>Metazoa</taxon>
        <taxon>Ecdysozoa</taxon>
        <taxon>Nematoda</taxon>
        <taxon>Chromadorea</taxon>
        <taxon>Rhabditida</taxon>
        <taxon>Tylenchina</taxon>
        <taxon>Tylenchomorpha</taxon>
        <taxon>Tylenchoidea</taxon>
        <taxon>Meloidogynidae</taxon>
        <taxon>Meloidogyninae</taxon>
        <taxon>Meloidogyne</taxon>
    </lineage>
</organism>
<comment type="caution">
    <text evidence="1">The sequence shown here is derived from an EMBL/GenBank/DDBJ whole genome shotgun (WGS) entry which is preliminary data.</text>
</comment>
<dbReference type="EMBL" id="CAJEWN010000002">
    <property type="protein sequence ID" value="CAD2123573.1"/>
    <property type="molecule type" value="Genomic_DNA"/>
</dbReference>